<name>A0ABU0SX22_9ACTN</name>
<evidence type="ECO:0000256" key="1">
    <source>
        <dbReference type="SAM" id="MobiDB-lite"/>
    </source>
</evidence>
<organism evidence="3 4">
    <name type="scientific">Streptomyces umbrinus</name>
    <dbReference type="NCBI Taxonomy" id="67370"/>
    <lineage>
        <taxon>Bacteria</taxon>
        <taxon>Bacillati</taxon>
        <taxon>Actinomycetota</taxon>
        <taxon>Actinomycetes</taxon>
        <taxon>Kitasatosporales</taxon>
        <taxon>Streptomycetaceae</taxon>
        <taxon>Streptomyces</taxon>
        <taxon>Streptomyces phaeochromogenes group</taxon>
    </lineage>
</organism>
<proteinExistence type="predicted"/>
<dbReference type="RefSeq" id="WP_307523357.1">
    <property type="nucleotide sequence ID" value="NZ_JAUSZI010000002.1"/>
</dbReference>
<gene>
    <name evidence="3" type="ORF">QF035_005680</name>
</gene>
<evidence type="ECO:0000313" key="3">
    <source>
        <dbReference type="EMBL" id="MDQ1028098.1"/>
    </source>
</evidence>
<dbReference type="EMBL" id="JAUSZI010000002">
    <property type="protein sequence ID" value="MDQ1028098.1"/>
    <property type="molecule type" value="Genomic_DNA"/>
</dbReference>
<evidence type="ECO:0000313" key="4">
    <source>
        <dbReference type="Proteomes" id="UP001230328"/>
    </source>
</evidence>
<sequence>MRAQENRAQRAGDQKKARRSAVPSTPAQQMLALQRRAGNSALTRAIEEERHEHAAGCGHDQKAPAVQSSSVLDVLRTPGSPVAPAIRAKAEQGMGTYFGDVVLHTGPAARRSAAELGARAYTSGRHIVVGEGGNDEHTLLHELAHAWQQQKGAVEGTDNGGGLSVSDKNDKHEREAESLAHQIRRTAGPTQAAARPTAPQAAVPAQRADRIPVSRMMAGGGRTMHRHDRGQMFELSYRGRPVIGRYVTRAPHGGEVFDTESHGRITVGSEQIRGPRARVGGLHPPGAIRPPEENLRDRSEVFLSEADASAARARVRRDPGLADRMAITTFEDEPNYEAYPRNREDLRRLGVPVLNNVDLSRPEAADRFREVGPNANLHFQMPRVPRGTPGYSTQALVRDTARVPGRIDRDDVTVSVTTPHPSGYARPGTHNRFYGMESRRAVPPGMEITEAHSDSEGSLEEYGYNHRQSTKDTDAEVAKRRKKYRMRAQRDSDERRSDSPEEGTQSSYRSRSHVRLPSQGPSMTRRPTIRRPAASSSYQDDAQEERRRAPSQGPSMTRRPTIRRPAASSSYQDDAQEERRRAPSRAPSMTPRPTIRRPAASSSYQDDAYEERGRSSVRDEPTGMSRSRSRRGMSRGPAPFGTPDVSGQFSYGGGDPAEERRERSRSRSRRRAPSQVRAGGATRGRAVDVSGQFSYGGGAYDEERPVPRHRSRAAERIRERSVSRHRPAPPNYSAVDSEDDYPVSSQAARSEYQHSSGGGRRPGRRRRFIVDSDSE</sequence>
<feature type="region of interest" description="Disordered" evidence="1">
    <location>
        <begin position="449"/>
        <end position="775"/>
    </location>
</feature>
<dbReference type="Pfam" id="PF13699">
    <property type="entry name" value="eCIS_core"/>
    <property type="match status" value="1"/>
</dbReference>
<feature type="domain" description="eCIS core" evidence="2">
    <location>
        <begin position="82"/>
        <end position="152"/>
    </location>
</feature>
<feature type="compositionally biased region" description="Basic and acidic residues" evidence="1">
    <location>
        <begin position="488"/>
        <end position="499"/>
    </location>
</feature>
<feature type="compositionally biased region" description="Low complexity" evidence="1">
    <location>
        <begin position="187"/>
        <end position="206"/>
    </location>
</feature>
<feature type="compositionally biased region" description="Basic and acidic residues" evidence="1">
    <location>
        <begin position="469"/>
        <end position="478"/>
    </location>
</feature>
<dbReference type="InterPro" id="IPR025295">
    <property type="entry name" value="eCIS_core_dom"/>
</dbReference>
<comment type="caution">
    <text evidence="3">The sequence shown here is derived from an EMBL/GenBank/DDBJ whole genome shotgun (WGS) entry which is preliminary data.</text>
</comment>
<feature type="compositionally biased region" description="Basic and acidic residues" evidence="1">
    <location>
        <begin position="610"/>
        <end position="621"/>
    </location>
</feature>
<keyword evidence="4" id="KW-1185">Reference proteome</keyword>
<protein>
    <recommendedName>
        <fullName evidence="2">eCIS core domain-containing protein</fullName>
    </recommendedName>
</protein>
<dbReference type="Proteomes" id="UP001230328">
    <property type="component" value="Unassembled WGS sequence"/>
</dbReference>
<feature type="region of interest" description="Disordered" evidence="1">
    <location>
        <begin position="1"/>
        <end position="29"/>
    </location>
</feature>
<evidence type="ECO:0000259" key="2">
    <source>
        <dbReference type="Pfam" id="PF13699"/>
    </source>
</evidence>
<feature type="compositionally biased region" description="Basic residues" evidence="1">
    <location>
        <begin position="663"/>
        <end position="672"/>
    </location>
</feature>
<reference evidence="3 4" key="1">
    <citation type="submission" date="2023-07" db="EMBL/GenBank/DDBJ databases">
        <title>Comparative genomics of wheat-associated soil bacteria to identify genetic determinants of phenazine resistance.</title>
        <authorList>
            <person name="Mouncey N."/>
        </authorList>
    </citation>
    <scope>NUCLEOTIDE SEQUENCE [LARGE SCALE GENOMIC DNA]</scope>
    <source>
        <strain evidence="3 4">V2I4</strain>
    </source>
</reference>
<accession>A0ABU0SX22</accession>
<feature type="compositionally biased region" description="Basic and acidic residues" evidence="1">
    <location>
        <begin position="701"/>
        <end position="722"/>
    </location>
</feature>
<feature type="region of interest" description="Disordered" evidence="1">
    <location>
        <begin position="187"/>
        <end position="207"/>
    </location>
</feature>
<feature type="compositionally biased region" description="Basic and acidic residues" evidence="1">
    <location>
        <begin position="1"/>
        <end position="15"/>
    </location>
</feature>